<dbReference type="PANTHER" id="PTHR11633:SF1">
    <property type="entry name" value="LD28763P"/>
    <property type="match status" value="1"/>
</dbReference>
<dbReference type="SMART" id="SM00141">
    <property type="entry name" value="PDGF"/>
    <property type="match status" value="1"/>
</dbReference>
<dbReference type="Gene3D" id="2.10.90.10">
    <property type="entry name" value="Cystine-knot cytokines"/>
    <property type="match status" value="1"/>
</dbReference>
<dbReference type="SUPFAM" id="SSF57501">
    <property type="entry name" value="Cystine-knot cytokines"/>
    <property type="match status" value="1"/>
</dbReference>
<evidence type="ECO:0000256" key="3">
    <source>
        <dbReference type="ARBA" id="ARBA00023246"/>
    </source>
</evidence>
<keyword evidence="2 4" id="KW-0339">Growth factor</keyword>
<dbReference type="GeneID" id="106476964"/>
<keyword evidence="3" id="KW-0497">Mitogen</keyword>
<dbReference type="InterPro" id="IPR000072">
    <property type="entry name" value="PDGF/VEGF_dom"/>
</dbReference>
<evidence type="ECO:0000256" key="1">
    <source>
        <dbReference type="ARBA" id="ARBA00006686"/>
    </source>
</evidence>
<accession>A0ABM1C2F5</accession>
<keyword evidence="6" id="KW-1185">Reference proteome</keyword>
<dbReference type="PROSITE" id="PS50278">
    <property type="entry name" value="PDGF_2"/>
    <property type="match status" value="1"/>
</dbReference>
<proteinExistence type="inferred from homology"/>
<evidence type="ECO:0000313" key="7">
    <source>
        <dbReference type="RefSeq" id="XP_013793031.2"/>
    </source>
</evidence>
<reference evidence="7" key="1">
    <citation type="submission" date="2025-08" db="UniProtKB">
        <authorList>
            <consortium name="RefSeq"/>
        </authorList>
    </citation>
    <scope>IDENTIFICATION</scope>
    <source>
        <tissue evidence="7">Muscle</tissue>
    </source>
</reference>
<evidence type="ECO:0000256" key="2">
    <source>
        <dbReference type="ARBA" id="ARBA00023030"/>
    </source>
</evidence>
<evidence type="ECO:0000259" key="5">
    <source>
        <dbReference type="PROSITE" id="PS50278"/>
    </source>
</evidence>
<evidence type="ECO:0000313" key="6">
    <source>
        <dbReference type="Proteomes" id="UP000694941"/>
    </source>
</evidence>
<dbReference type="RefSeq" id="XP_013793031.2">
    <property type="nucleotide sequence ID" value="XM_013937577.2"/>
</dbReference>
<dbReference type="Pfam" id="PF00341">
    <property type="entry name" value="PDGF"/>
    <property type="match status" value="1"/>
</dbReference>
<dbReference type="PANTHER" id="PTHR11633">
    <property type="entry name" value="PLATELET-DERIVED GROWTH FACTOR"/>
    <property type="match status" value="1"/>
</dbReference>
<dbReference type="InterPro" id="IPR029034">
    <property type="entry name" value="Cystine-knot_cytokine"/>
</dbReference>
<sequence>MCSSFTGRVSGMNSPNNIAPRANCEPELQVVELPKPSDSLTVIWPSCIRINRCGGCCSSSLLQCVPKRTSTVHLKVLKARYPEVGAEMFQFQNFEVIGIEKHDKCSCECKQKPSDCTNLQTYQHNLCQCVCINSNIAGTCTNKQIWDSRDCACKCKNSTDCSTGNFFNHQTCRCESFVISRIASSNFR</sequence>
<feature type="domain" description="Platelet-derived growth factor (PDGF) family profile" evidence="5">
    <location>
        <begin position="32"/>
        <end position="112"/>
    </location>
</feature>
<evidence type="ECO:0000256" key="4">
    <source>
        <dbReference type="RuleBase" id="RU003818"/>
    </source>
</evidence>
<dbReference type="Proteomes" id="UP000694941">
    <property type="component" value="Unplaced"/>
</dbReference>
<organism evidence="6 7">
    <name type="scientific">Limulus polyphemus</name>
    <name type="common">Atlantic horseshoe crab</name>
    <dbReference type="NCBI Taxonomy" id="6850"/>
    <lineage>
        <taxon>Eukaryota</taxon>
        <taxon>Metazoa</taxon>
        <taxon>Ecdysozoa</taxon>
        <taxon>Arthropoda</taxon>
        <taxon>Chelicerata</taxon>
        <taxon>Merostomata</taxon>
        <taxon>Xiphosura</taxon>
        <taxon>Limulidae</taxon>
        <taxon>Limulus</taxon>
    </lineage>
</organism>
<comment type="similarity">
    <text evidence="1 4">Belongs to the PDGF/VEGF growth factor family.</text>
</comment>
<protein>
    <submittedName>
        <fullName evidence="7">Vascular endothelial growth factor A-like isoform X1</fullName>
    </submittedName>
</protein>
<name>A0ABM1C2F5_LIMPO</name>
<gene>
    <name evidence="7" type="primary">LOC106476964</name>
</gene>